<dbReference type="Proteomes" id="UP001596494">
    <property type="component" value="Unassembled WGS sequence"/>
</dbReference>
<comment type="caution">
    <text evidence="1">The sequence shown here is derived from an EMBL/GenBank/DDBJ whole genome shotgun (WGS) entry which is preliminary data.</text>
</comment>
<gene>
    <name evidence="1" type="ORF">ACFQMN_11390</name>
</gene>
<sequence length="58" mass="6366">MAGSTASTGIDVLYFPALITDQKRGIHHSLENGMILIEIGMVWISKTNLSMLESTMIK</sequence>
<evidence type="ECO:0000313" key="2">
    <source>
        <dbReference type="Proteomes" id="UP001596494"/>
    </source>
</evidence>
<dbReference type="RefSeq" id="WP_289216692.1">
    <property type="nucleotide sequence ID" value="NZ_JAPVRC010000007.1"/>
</dbReference>
<organism evidence="1 2">
    <name type="scientific">Halobacillus campisalis</name>
    <dbReference type="NCBI Taxonomy" id="435909"/>
    <lineage>
        <taxon>Bacteria</taxon>
        <taxon>Bacillati</taxon>
        <taxon>Bacillota</taxon>
        <taxon>Bacilli</taxon>
        <taxon>Bacillales</taxon>
        <taxon>Bacillaceae</taxon>
        <taxon>Halobacillus</taxon>
    </lineage>
</organism>
<proteinExistence type="predicted"/>
<reference evidence="2" key="1">
    <citation type="journal article" date="2019" name="Int. J. Syst. Evol. Microbiol.">
        <title>The Global Catalogue of Microorganisms (GCM) 10K type strain sequencing project: providing services to taxonomists for standard genome sequencing and annotation.</title>
        <authorList>
            <consortium name="The Broad Institute Genomics Platform"/>
            <consortium name="The Broad Institute Genome Sequencing Center for Infectious Disease"/>
            <person name="Wu L."/>
            <person name="Ma J."/>
        </authorList>
    </citation>
    <scope>NUCLEOTIDE SEQUENCE [LARGE SCALE GENOMIC DNA]</scope>
    <source>
        <strain evidence="2">CCUG 73951</strain>
    </source>
</reference>
<evidence type="ECO:0000313" key="1">
    <source>
        <dbReference type="EMBL" id="MFC7321486.1"/>
    </source>
</evidence>
<keyword evidence="2" id="KW-1185">Reference proteome</keyword>
<name>A0ABW2K5N3_9BACI</name>
<dbReference type="EMBL" id="JBHTBY010000009">
    <property type="protein sequence ID" value="MFC7321486.1"/>
    <property type="molecule type" value="Genomic_DNA"/>
</dbReference>
<accession>A0ABW2K5N3</accession>
<protein>
    <submittedName>
        <fullName evidence="1">Uncharacterized protein</fullName>
    </submittedName>
</protein>